<name>A0A1Y1W6U0_9FUNG</name>
<feature type="region of interest" description="Disordered" evidence="8">
    <location>
        <begin position="110"/>
        <end position="353"/>
    </location>
</feature>
<organism evidence="9 10">
    <name type="scientific">Linderina pennispora</name>
    <dbReference type="NCBI Taxonomy" id="61395"/>
    <lineage>
        <taxon>Eukaryota</taxon>
        <taxon>Fungi</taxon>
        <taxon>Fungi incertae sedis</taxon>
        <taxon>Zoopagomycota</taxon>
        <taxon>Kickxellomycotina</taxon>
        <taxon>Kickxellomycetes</taxon>
        <taxon>Kickxellales</taxon>
        <taxon>Kickxellaceae</taxon>
        <taxon>Linderina</taxon>
    </lineage>
</organism>
<evidence type="ECO:0000256" key="6">
    <source>
        <dbReference type="ARBA" id="ARBA00029455"/>
    </source>
</evidence>
<dbReference type="PANTHER" id="PTHR17039:SF0">
    <property type="entry name" value="U3 SMALL NUCLEOLAR RIBONUCLEOPROTEIN PROTEIN MPP10"/>
    <property type="match status" value="1"/>
</dbReference>
<dbReference type="GO" id="GO:0005732">
    <property type="term" value="C:sno(s)RNA-containing ribonucleoprotein complex"/>
    <property type="evidence" value="ECO:0007669"/>
    <property type="project" value="UniProtKB-UniRule"/>
</dbReference>
<dbReference type="RefSeq" id="XP_040742981.1">
    <property type="nucleotide sequence ID" value="XM_040887853.1"/>
</dbReference>
<protein>
    <recommendedName>
        <fullName evidence="7">U3 small nucleolar ribonucleoprotein protein MPP10</fullName>
    </recommendedName>
</protein>
<evidence type="ECO:0000256" key="8">
    <source>
        <dbReference type="SAM" id="MobiDB-lite"/>
    </source>
</evidence>
<accession>A0A1Y1W6U0</accession>
<dbReference type="GO" id="GO:0006364">
    <property type="term" value="P:rRNA processing"/>
    <property type="evidence" value="ECO:0007669"/>
    <property type="project" value="UniProtKB-KW"/>
</dbReference>
<dbReference type="AlphaFoldDB" id="A0A1Y1W6U0"/>
<evidence type="ECO:0000256" key="2">
    <source>
        <dbReference type="ARBA" id="ARBA00022517"/>
    </source>
</evidence>
<keyword evidence="10" id="KW-1185">Reference proteome</keyword>
<dbReference type="GeneID" id="63804501"/>
<evidence type="ECO:0000256" key="3">
    <source>
        <dbReference type="ARBA" id="ARBA00022552"/>
    </source>
</evidence>
<dbReference type="EMBL" id="MCFD01000008">
    <property type="protein sequence ID" value="ORX69249.1"/>
    <property type="molecule type" value="Genomic_DNA"/>
</dbReference>
<dbReference type="OrthoDB" id="445326at2759"/>
<comment type="caution">
    <text evidence="9">The sequence shown here is derived from an EMBL/GenBank/DDBJ whole genome shotgun (WGS) entry which is preliminary data.</text>
</comment>
<keyword evidence="5 7" id="KW-0687">Ribonucleoprotein</keyword>
<dbReference type="Proteomes" id="UP000193922">
    <property type="component" value="Unassembled WGS sequence"/>
</dbReference>
<evidence type="ECO:0000256" key="7">
    <source>
        <dbReference type="PIRNR" id="PIRNR017300"/>
    </source>
</evidence>
<evidence type="ECO:0000313" key="10">
    <source>
        <dbReference type="Proteomes" id="UP000193922"/>
    </source>
</evidence>
<dbReference type="GO" id="GO:0032040">
    <property type="term" value="C:small-subunit processome"/>
    <property type="evidence" value="ECO:0007669"/>
    <property type="project" value="TreeGrafter"/>
</dbReference>
<gene>
    <name evidence="9" type="ORF">DL89DRAFT_268263</name>
</gene>
<reference evidence="9 10" key="1">
    <citation type="submission" date="2016-07" db="EMBL/GenBank/DDBJ databases">
        <title>Pervasive Adenine N6-methylation of Active Genes in Fungi.</title>
        <authorList>
            <consortium name="DOE Joint Genome Institute"/>
            <person name="Mondo S.J."/>
            <person name="Dannebaum R.O."/>
            <person name="Kuo R.C."/>
            <person name="Labutti K."/>
            <person name="Haridas S."/>
            <person name="Kuo A."/>
            <person name="Salamov A."/>
            <person name="Ahrendt S.R."/>
            <person name="Lipzen A."/>
            <person name="Sullivan W."/>
            <person name="Andreopoulos W.B."/>
            <person name="Clum A."/>
            <person name="Lindquist E."/>
            <person name="Daum C."/>
            <person name="Ramamoorthy G.K."/>
            <person name="Gryganskyi A."/>
            <person name="Culley D."/>
            <person name="Magnuson J.K."/>
            <person name="James T.Y."/>
            <person name="O'Malley M.A."/>
            <person name="Stajich J.E."/>
            <person name="Spatafora J.W."/>
            <person name="Visel A."/>
            <person name="Grigoriev I.V."/>
        </authorList>
    </citation>
    <scope>NUCLEOTIDE SEQUENCE [LARGE SCALE GENOMIC DNA]</scope>
    <source>
        <strain evidence="9 10">ATCC 12442</strain>
    </source>
</reference>
<evidence type="ECO:0000256" key="5">
    <source>
        <dbReference type="ARBA" id="ARBA00023274"/>
    </source>
</evidence>
<evidence type="ECO:0000256" key="1">
    <source>
        <dbReference type="ARBA" id="ARBA00004604"/>
    </source>
</evidence>
<keyword evidence="3 7" id="KW-0698">rRNA processing</keyword>
<proteinExistence type="inferred from homology"/>
<feature type="compositionally biased region" description="Basic and acidic residues" evidence="8">
    <location>
        <begin position="339"/>
        <end position="351"/>
    </location>
</feature>
<comment type="subcellular location">
    <subcellularLocation>
        <location evidence="1 7">Nucleus</location>
        <location evidence="1 7">Nucleolus</location>
    </subcellularLocation>
</comment>
<feature type="compositionally biased region" description="Basic residues" evidence="8">
    <location>
        <begin position="269"/>
        <end position="288"/>
    </location>
</feature>
<dbReference type="GO" id="GO:0034457">
    <property type="term" value="C:Mpp10 complex"/>
    <property type="evidence" value="ECO:0007669"/>
    <property type="project" value="UniProtKB-UniRule"/>
</dbReference>
<feature type="compositionally biased region" description="Acidic residues" evidence="8">
    <location>
        <begin position="327"/>
        <end position="338"/>
    </location>
</feature>
<feature type="compositionally biased region" description="Acidic residues" evidence="8">
    <location>
        <begin position="226"/>
        <end position="264"/>
    </location>
</feature>
<dbReference type="STRING" id="61395.A0A1Y1W6U0"/>
<comment type="function">
    <text evidence="7">Involved in nucleolar processing of pre-18S ribosomal RNA.</text>
</comment>
<evidence type="ECO:0000256" key="4">
    <source>
        <dbReference type="ARBA" id="ARBA00023242"/>
    </source>
</evidence>
<feature type="region of interest" description="Disordered" evidence="8">
    <location>
        <begin position="532"/>
        <end position="606"/>
    </location>
</feature>
<feature type="compositionally biased region" description="Basic residues" evidence="8">
    <location>
        <begin position="569"/>
        <end position="586"/>
    </location>
</feature>
<keyword evidence="2 7" id="KW-0690">Ribosome biogenesis</keyword>
<sequence length="606" mass="67982">MTMGKGEFDSTIPESFLDAFVRRPGAFVVPTDEARTAAMEVVGRTYDAANIADKFGLYDDWKSVTESGFDPSLQLWELISFRNEPVLKHTADTMKELSLLLDSAAISGSDSESELASDEDMEDQDMSASDLEDSDAADMQSSDEEMAAVSGDDGEEEEGESAVEQSASEDGDDIESESEGEGAEPSIIDDEFFSLAEMEKFADDAEEEDMRDRAILAGDYPKPTAEEENDEESDESEEDEDDIDLFQDFSDADDDEEGDDEENPDSMMRRKGSKRAAAKASREKHAKRVKFDPSVEIRDQDKSDEEDDKEEEEDEGEVGRTTNLFDDMSDNDEGTGEDSEGKSEFEKRQEKLQGLITKLEDEAVEKKHWTMTGEVDSSARPKNSLLEEDVDFDHVQKAVPVITQEATQSLEDIIKRRILNEEWDDVERKKDIQQKPFRPSEQFELNDKAPQKSLAEEYEDAFMAQKAGDAYVPENDAKVLAAHKEVDELFRNLFVQLDAMSHFHFAPKPASAEIEIRSSAPALEMEEKLPTTVSTAQQLAPEEVYEKDKGRNGRTGDLMGSSEMTREDRKRRRNHKKHFDKAKAKKAAAISPKPKTAESNIKTAQE</sequence>
<feature type="compositionally biased region" description="Acidic residues" evidence="8">
    <location>
        <begin position="111"/>
        <end position="192"/>
    </location>
</feature>
<keyword evidence="4 7" id="KW-0539">Nucleus</keyword>
<dbReference type="PIRSF" id="PIRSF017300">
    <property type="entry name" value="snoRNP_Mpp10"/>
    <property type="match status" value="1"/>
</dbReference>
<feature type="compositionally biased region" description="Acidic residues" evidence="8">
    <location>
        <begin position="302"/>
        <end position="316"/>
    </location>
</feature>
<dbReference type="PANTHER" id="PTHR17039">
    <property type="entry name" value="U3 SMALL NUCLEOLAR RIBONUCLEOPROTEIN PROTEIN MPP10"/>
    <property type="match status" value="1"/>
</dbReference>
<dbReference type="Pfam" id="PF04006">
    <property type="entry name" value="Mpp10"/>
    <property type="match status" value="1"/>
</dbReference>
<evidence type="ECO:0000313" key="9">
    <source>
        <dbReference type="EMBL" id="ORX69249.1"/>
    </source>
</evidence>
<dbReference type="InterPro" id="IPR012173">
    <property type="entry name" value="Mpp10"/>
</dbReference>
<comment type="similarity">
    <text evidence="6 7">Belongs to the MPP10 family.</text>
</comment>
<feature type="compositionally biased region" description="Basic and acidic residues" evidence="8">
    <location>
        <begin position="289"/>
        <end position="301"/>
    </location>
</feature>